<feature type="binding site" evidence="6">
    <location>
        <position position="214"/>
    </location>
    <ligand>
        <name>[4Fe-4S] cluster</name>
        <dbReference type="ChEBI" id="CHEBI:49883"/>
    </ligand>
</feature>
<keyword evidence="10" id="KW-1185">Reference proteome</keyword>
<evidence type="ECO:0000259" key="8">
    <source>
        <dbReference type="Pfam" id="PF01507"/>
    </source>
</evidence>
<dbReference type="InterPro" id="IPR004511">
    <property type="entry name" value="PAPS/APS_Rdtase"/>
</dbReference>
<gene>
    <name evidence="6" type="primary">cysH</name>
    <name evidence="9" type="ORF">QWZ18_28870</name>
</gene>
<evidence type="ECO:0000256" key="4">
    <source>
        <dbReference type="ARBA" id="ARBA00023004"/>
    </source>
</evidence>
<comment type="subcellular location">
    <subcellularLocation>
        <location evidence="6">Cytoplasm</location>
    </subcellularLocation>
</comment>
<feature type="compositionally biased region" description="Polar residues" evidence="7">
    <location>
        <begin position="262"/>
        <end position="273"/>
    </location>
</feature>
<evidence type="ECO:0000256" key="2">
    <source>
        <dbReference type="ARBA" id="ARBA00022723"/>
    </source>
</evidence>
<evidence type="ECO:0000256" key="5">
    <source>
        <dbReference type="ARBA" id="ARBA00023014"/>
    </source>
</evidence>
<comment type="function">
    <text evidence="6">Catalyzes the formation of sulfite from adenosine 5'-phosphosulfate (APS) using thioredoxin as an electron donor.</text>
</comment>
<evidence type="ECO:0000313" key="9">
    <source>
        <dbReference type="EMBL" id="MDN3574598.1"/>
    </source>
</evidence>
<dbReference type="NCBIfam" id="NF002537">
    <property type="entry name" value="PRK02090.1"/>
    <property type="match status" value="1"/>
</dbReference>
<dbReference type="GO" id="GO:0004604">
    <property type="term" value="F:phosphoadenylyl-sulfate reductase (thioredoxin) activity"/>
    <property type="evidence" value="ECO:0007669"/>
    <property type="project" value="UniProtKB-EC"/>
</dbReference>
<dbReference type="SUPFAM" id="SSF52402">
    <property type="entry name" value="Adenine nucleotide alpha hydrolases-like"/>
    <property type="match status" value="1"/>
</dbReference>
<dbReference type="HAMAP" id="MF_00063">
    <property type="entry name" value="CysH"/>
    <property type="match status" value="1"/>
</dbReference>
<feature type="region of interest" description="Disordered" evidence="7">
    <location>
        <begin position="244"/>
        <end position="273"/>
    </location>
</feature>
<dbReference type="PANTHER" id="PTHR46482">
    <property type="entry name" value="5'-ADENYLYLSULFATE REDUCTASE 3, CHLOROPLASTIC"/>
    <property type="match status" value="1"/>
</dbReference>
<protein>
    <recommendedName>
        <fullName evidence="6">Adenosine 5'-phosphosulfate reductase</fullName>
        <shortName evidence="6">APS reductase</shortName>
        <ecNumber evidence="6">1.8.4.10</ecNumber>
    </recommendedName>
    <alternativeName>
        <fullName evidence="6">5'-adenylylsulfate reductase</fullName>
    </alternativeName>
    <alternativeName>
        <fullName evidence="6">Thioredoxin-dependent 5'-adenylylsulfate reductase</fullName>
    </alternativeName>
</protein>
<organism evidence="9 10">
    <name type="scientific">Methylobacterium longum</name>
    <dbReference type="NCBI Taxonomy" id="767694"/>
    <lineage>
        <taxon>Bacteria</taxon>
        <taxon>Pseudomonadati</taxon>
        <taxon>Pseudomonadota</taxon>
        <taxon>Alphaproteobacteria</taxon>
        <taxon>Hyphomicrobiales</taxon>
        <taxon>Methylobacteriaceae</taxon>
        <taxon>Methylobacterium</taxon>
    </lineage>
</organism>
<evidence type="ECO:0000256" key="1">
    <source>
        <dbReference type="ARBA" id="ARBA00009732"/>
    </source>
</evidence>
<evidence type="ECO:0000256" key="7">
    <source>
        <dbReference type="SAM" id="MobiDB-lite"/>
    </source>
</evidence>
<evidence type="ECO:0000256" key="6">
    <source>
        <dbReference type="HAMAP-Rule" id="MF_00063"/>
    </source>
</evidence>
<dbReference type="PANTHER" id="PTHR46482:SF9">
    <property type="entry name" value="5'-ADENYLYLSULFATE REDUCTASE 1, CHLOROPLASTIC"/>
    <property type="match status" value="1"/>
</dbReference>
<feature type="binding site" evidence="6">
    <location>
        <position position="129"/>
    </location>
    <ligand>
        <name>[4Fe-4S] cluster</name>
        <dbReference type="ChEBI" id="CHEBI:49883"/>
    </ligand>
</feature>
<reference evidence="10" key="1">
    <citation type="journal article" date="2019" name="Int. J. Syst. Evol. Microbiol.">
        <title>The Global Catalogue of Microorganisms (GCM) 10K type strain sequencing project: providing services to taxonomists for standard genome sequencing and annotation.</title>
        <authorList>
            <consortium name="The Broad Institute Genomics Platform"/>
            <consortium name="The Broad Institute Genome Sequencing Center for Infectious Disease"/>
            <person name="Wu L."/>
            <person name="Ma J."/>
        </authorList>
    </citation>
    <scope>NUCLEOTIDE SEQUENCE [LARGE SCALE GENOMIC DNA]</scope>
    <source>
        <strain evidence="10">CECT 7806</strain>
    </source>
</reference>
<dbReference type="Proteomes" id="UP001244297">
    <property type="component" value="Unassembled WGS sequence"/>
</dbReference>
<evidence type="ECO:0000313" key="10">
    <source>
        <dbReference type="Proteomes" id="UP001244297"/>
    </source>
</evidence>
<feature type="binding site" evidence="6">
    <location>
        <position position="128"/>
    </location>
    <ligand>
        <name>[4Fe-4S] cluster</name>
        <dbReference type="ChEBI" id="CHEBI:49883"/>
    </ligand>
</feature>
<dbReference type="CDD" id="cd23945">
    <property type="entry name" value="PAPS_reductase"/>
    <property type="match status" value="1"/>
</dbReference>
<feature type="active site" description="Nucleophile; cysteine thiosulfonate intermediate" evidence="6">
    <location>
        <position position="239"/>
    </location>
</feature>
<feature type="binding site" evidence="6">
    <location>
        <position position="211"/>
    </location>
    <ligand>
        <name>[4Fe-4S] cluster</name>
        <dbReference type="ChEBI" id="CHEBI:49883"/>
    </ligand>
</feature>
<dbReference type="InterPro" id="IPR002500">
    <property type="entry name" value="PAPS_reduct_dom"/>
</dbReference>
<accession>A0ABT8AX90</accession>
<keyword evidence="3 6" id="KW-0560">Oxidoreductase</keyword>
<keyword evidence="4 6" id="KW-0408">Iron</keyword>
<evidence type="ECO:0000256" key="3">
    <source>
        <dbReference type="ARBA" id="ARBA00023002"/>
    </source>
</evidence>
<dbReference type="Gene3D" id="3.40.50.620">
    <property type="entry name" value="HUPs"/>
    <property type="match status" value="1"/>
</dbReference>
<keyword evidence="5 6" id="KW-0411">Iron-sulfur</keyword>
<proteinExistence type="inferred from homology"/>
<keyword evidence="6" id="KW-0963">Cytoplasm</keyword>
<name>A0ABT8AX90_9HYPH</name>
<comment type="similarity">
    <text evidence="1 6">Belongs to the PAPS reductase family. CysH subfamily.</text>
</comment>
<comment type="pathway">
    <text evidence="6">Sulfur metabolism; hydrogen sulfide biosynthesis; sulfite from sulfate.</text>
</comment>
<sequence>MTRPDRQTAEALAERLSGLDLPGRLHLIAAEIPGRLVFTTSLGVEDQALTHALVMAGLAKGLAGGRVAIVTLDTGRLFAETYDTWAETESAYGIRIAAYAPERAAAEEFVRDAGINGFRRSVAARQACCGFRKVEPLGRALDGASGWLTGLRAGQSANRAETPLAEFDAGRGLIKLNPLADWSRARIDAFVRDNFVPYNVLHDRGFPSIGCAPCTRAVKLGEPERAGRWWWEQEDKKECGLHVGRPLASVQPGQEPAAFETTPPQTRQPEFAR</sequence>
<comment type="catalytic activity">
    <reaction evidence="6">
        <text>[thioredoxin]-disulfide + sulfite + AMP + 2 H(+) = adenosine 5'-phosphosulfate + [thioredoxin]-dithiol</text>
        <dbReference type="Rhea" id="RHEA:21976"/>
        <dbReference type="Rhea" id="RHEA-COMP:10698"/>
        <dbReference type="Rhea" id="RHEA-COMP:10700"/>
        <dbReference type="ChEBI" id="CHEBI:15378"/>
        <dbReference type="ChEBI" id="CHEBI:17359"/>
        <dbReference type="ChEBI" id="CHEBI:29950"/>
        <dbReference type="ChEBI" id="CHEBI:50058"/>
        <dbReference type="ChEBI" id="CHEBI:58243"/>
        <dbReference type="ChEBI" id="CHEBI:456215"/>
        <dbReference type="EC" id="1.8.4.10"/>
    </reaction>
</comment>
<dbReference type="InterPro" id="IPR014729">
    <property type="entry name" value="Rossmann-like_a/b/a_fold"/>
</dbReference>
<comment type="cofactor">
    <cofactor evidence="6">
        <name>[4Fe-4S] cluster</name>
        <dbReference type="ChEBI" id="CHEBI:49883"/>
    </cofactor>
    <text evidence="6">Binds 1 [4Fe-4S] cluster per subunit.</text>
</comment>
<dbReference type="EC" id="1.8.4.10" evidence="6"/>
<dbReference type="RefSeq" id="WP_238286256.1">
    <property type="nucleotide sequence ID" value="NZ_BPQS01000005.1"/>
</dbReference>
<keyword evidence="2 6" id="KW-0479">Metal-binding</keyword>
<feature type="domain" description="Phosphoadenosine phosphosulphate reductase" evidence="8">
    <location>
        <begin position="36"/>
        <end position="217"/>
    </location>
</feature>
<comment type="caution">
    <text evidence="9">The sequence shown here is derived from an EMBL/GenBank/DDBJ whole genome shotgun (WGS) entry which is preliminary data.</text>
</comment>
<dbReference type="PIRSF" id="PIRSF000857">
    <property type="entry name" value="PAPS_reductase"/>
    <property type="match status" value="1"/>
</dbReference>
<dbReference type="Pfam" id="PF01507">
    <property type="entry name" value="PAPS_reduct"/>
    <property type="match status" value="1"/>
</dbReference>
<dbReference type="EMBL" id="JAUFPT010000107">
    <property type="protein sequence ID" value="MDN3574598.1"/>
    <property type="molecule type" value="Genomic_DNA"/>
</dbReference>